<name>A0AAX6GY39_IRIPA</name>
<gene>
    <name evidence="1" type="ORF">M6B38_340010</name>
</gene>
<keyword evidence="2" id="KW-1185">Reference proteome</keyword>
<organism evidence="1 2">
    <name type="scientific">Iris pallida</name>
    <name type="common">Sweet iris</name>
    <dbReference type="NCBI Taxonomy" id="29817"/>
    <lineage>
        <taxon>Eukaryota</taxon>
        <taxon>Viridiplantae</taxon>
        <taxon>Streptophyta</taxon>
        <taxon>Embryophyta</taxon>
        <taxon>Tracheophyta</taxon>
        <taxon>Spermatophyta</taxon>
        <taxon>Magnoliopsida</taxon>
        <taxon>Liliopsida</taxon>
        <taxon>Asparagales</taxon>
        <taxon>Iridaceae</taxon>
        <taxon>Iridoideae</taxon>
        <taxon>Irideae</taxon>
        <taxon>Iris</taxon>
    </lineage>
</organism>
<dbReference type="AlphaFoldDB" id="A0AAX6GY39"/>
<comment type="caution">
    <text evidence="1">The sequence shown here is derived from an EMBL/GenBank/DDBJ whole genome shotgun (WGS) entry which is preliminary data.</text>
</comment>
<sequence>MQPIPKFLLLCPTQEHVHQNPNSNPKPSRLMPCPGHPCRCHLAQPRPTTPTADTEHQIRHVLLCATSTITLTSVDSSSGSPLPLPCRNSQPSWTTPSAGHACRPHLSTLYRASPDLTACSTARPGAHVCLQPPCRRARSRHCLTPRMSTSTPLDWICSGDFLLDPFTPLHWRHSQATRSAFLIRRRQV</sequence>
<proteinExistence type="predicted"/>
<reference evidence="1" key="1">
    <citation type="journal article" date="2023" name="GigaByte">
        <title>Genome assembly of the bearded iris, Iris pallida Lam.</title>
        <authorList>
            <person name="Bruccoleri R.E."/>
            <person name="Oakeley E.J."/>
            <person name="Faust A.M.E."/>
            <person name="Altorfer M."/>
            <person name="Dessus-Babus S."/>
            <person name="Burckhardt D."/>
            <person name="Oertli M."/>
            <person name="Naumann U."/>
            <person name="Petersen F."/>
            <person name="Wong J."/>
        </authorList>
    </citation>
    <scope>NUCLEOTIDE SEQUENCE</scope>
    <source>
        <strain evidence="1">GSM-AAB239-AS_SAM_17_03QT</strain>
    </source>
</reference>
<evidence type="ECO:0000313" key="2">
    <source>
        <dbReference type="Proteomes" id="UP001140949"/>
    </source>
</evidence>
<dbReference type="EMBL" id="JANAVB010015000">
    <property type="protein sequence ID" value="KAJ6833452.1"/>
    <property type="molecule type" value="Genomic_DNA"/>
</dbReference>
<reference evidence="1" key="2">
    <citation type="submission" date="2023-04" db="EMBL/GenBank/DDBJ databases">
        <authorList>
            <person name="Bruccoleri R.E."/>
            <person name="Oakeley E.J."/>
            <person name="Faust A.-M."/>
            <person name="Dessus-Babus S."/>
            <person name="Altorfer M."/>
            <person name="Burckhardt D."/>
            <person name="Oertli M."/>
            <person name="Naumann U."/>
            <person name="Petersen F."/>
            <person name="Wong J."/>
        </authorList>
    </citation>
    <scope>NUCLEOTIDE SEQUENCE</scope>
    <source>
        <strain evidence="1">GSM-AAB239-AS_SAM_17_03QT</strain>
        <tissue evidence="1">Leaf</tissue>
    </source>
</reference>
<dbReference type="Proteomes" id="UP001140949">
    <property type="component" value="Unassembled WGS sequence"/>
</dbReference>
<evidence type="ECO:0000313" key="1">
    <source>
        <dbReference type="EMBL" id="KAJ6833452.1"/>
    </source>
</evidence>
<protein>
    <submittedName>
        <fullName evidence="1">Uncharacterized protein</fullName>
    </submittedName>
</protein>
<accession>A0AAX6GY39</accession>